<protein>
    <submittedName>
        <fullName evidence="2">Uncharacterized protein</fullName>
    </submittedName>
</protein>
<name>A0A5B7FE29_PORTR</name>
<dbReference type="Proteomes" id="UP000324222">
    <property type="component" value="Unassembled WGS sequence"/>
</dbReference>
<accession>A0A5B7FE29</accession>
<evidence type="ECO:0000313" key="2">
    <source>
        <dbReference type="EMBL" id="MPC43817.1"/>
    </source>
</evidence>
<organism evidence="2 3">
    <name type="scientific">Portunus trituberculatus</name>
    <name type="common">Swimming crab</name>
    <name type="synonym">Neptunus trituberculatus</name>
    <dbReference type="NCBI Taxonomy" id="210409"/>
    <lineage>
        <taxon>Eukaryota</taxon>
        <taxon>Metazoa</taxon>
        <taxon>Ecdysozoa</taxon>
        <taxon>Arthropoda</taxon>
        <taxon>Crustacea</taxon>
        <taxon>Multicrustacea</taxon>
        <taxon>Malacostraca</taxon>
        <taxon>Eumalacostraca</taxon>
        <taxon>Eucarida</taxon>
        <taxon>Decapoda</taxon>
        <taxon>Pleocyemata</taxon>
        <taxon>Brachyura</taxon>
        <taxon>Eubrachyura</taxon>
        <taxon>Portunoidea</taxon>
        <taxon>Portunidae</taxon>
        <taxon>Portuninae</taxon>
        <taxon>Portunus</taxon>
    </lineage>
</organism>
<reference evidence="2 3" key="1">
    <citation type="submission" date="2019-05" db="EMBL/GenBank/DDBJ databases">
        <title>Another draft genome of Portunus trituberculatus and its Hox gene families provides insights of decapod evolution.</title>
        <authorList>
            <person name="Jeong J.-H."/>
            <person name="Song I."/>
            <person name="Kim S."/>
            <person name="Choi T."/>
            <person name="Kim D."/>
            <person name="Ryu S."/>
            <person name="Kim W."/>
        </authorList>
    </citation>
    <scope>NUCLEOTIDE SEQUENCE [LARGE SCALE GENOMIC DNA]</scope>
    <source>
        <tissue evidence="2">Muscle</tissue>
    </source>
</reference>
<keyword evidence="3" id="KW-1185">Reference proteome</keyword>
<feature type="transmembrane region" description="Helical" evidence="1">
    <location>
        <begin position="80"/>
        <end position="104"/>
    </location>
</feature>
<dbReference type="EMBL" id="VSRR010006006">
    <property type="protein sequence ID" value="MPC43817.1"/>
    <property type="molecule type" value="Genomic_DNA"/>
</dbReference>
<evidence type="ECO:0000313" key="3">
    <source>
        <dbReference type="Proteomes" id="UP000324222"/>
    </source>
</evidence>
<gene>
    <name evidence="2" type="ORF">E2C01_037471</name>
</gene>
<sequence length="149" mass="16153">MFPACSSQLDVAGVDDFIIYCIIYRRIWPSSHSPTLAFLWHLRQTPIPSGDAVWLEINVSSLGASTTCATSPAGGEDGDVSFLVLFLLLLLLALLFPSLPWQLLSGPFNSSRSSLASRPSVTYQNNQAIEMRGAGRPPAGVFVWVVSLL</sequence>
<evidence type="ECO:0000256" key="1">
    <source>
        <dbReference type="SAM" id="Phobius"/>
    </source>
</evidence>
<keyword evidence="1" id="KW-0472">Membrane</keyword>
<comment type="caution">
    <text evidence="2">The sequence shown here is derived from an EMBL/GenBank/DDBJ whole genome shotgun (WGS) entry which is preliminary data.</text>
</comment>
<dbReference type="AlphaFoldDB" id="A0A5B7FE29"/>
<proteinExistence type="predicted"/>
<keyword evidence="1" id="KW-1133">Transmembrane helix</keyword>
<keyword evidence="1" id="KW-0812">Transmembrane</keyword>